<protein>
    <recommendedName>
        <fullName evidence="9">MRH domain-containing protein</fullName>
    </recommendedName>
</protein>
<evidence type="ECO:0000256" key="1">
    <source>
        <dbReference type="ARBA" id="ARBA00004308"/>
    </source>
</evidence>
<dbReference type="OMA" id="WCLVNFI"/>
<dbReference type="AlphaFoldDB" id="A0A0A1U3F0"/>
<dbReference type="GO" id="GO:0010008">
    <property type="term" value="C:endosome membrane"/>
    <property type="evidence" value="ECO:0007669"/>
    <property type="project" value="UniProtKB-SubCell"/>
</dbReference>
<dbReference type="RefSeq" id="XP_004255300.1">
    <property type="nucleotide sequence ID" value="XM_004255252.1"/>
</dbReference>
<reference evidence="10 11" key="1">
    <citation type="submission" date="2012-10" db="EMBL/GenBank/DDBJ databases">
        <authorList>
            <person name="Zafar N."/>
            <person name="Inman J."/>
            <person name="Hall N."/>
            <person name="Lorenzi H."/>
            <person name="Caler E."/>
        </authorList>
    </citation>
    <scope>NUCLEOTIDE SEQUENCE [LARGE SCALE GENOMIC DNA]</scope>
    <source>
        <strain evidence="10 11">IP1</strain>
    </source>
</reference>
<keyword evidence="5 8" id="KW-1133">Transmembrane helix</keyword>
<dbReference type="GO" id="GO:0000139">
    <property type="term" value="C:Golgi membrane"/>
    <property type="evidence" value="ECO:0007669"/>
    <property type="project" value="UniProtKB-SubCell"/>
</dbReference>
<evidence type="ECO:0000256" key="2">
    <source>
        <dbReference type="ARBA" id="ARBA00022448"/>
    </source>
</evidence>
<dbReference type="VEuPathDB" id="AmoebaDB:EIN_344890"/>
<dbReference type="PANTHER" id="PTHR15071">
    <property type="entry name" value="MANNOSE-6-PHOSPHATE RECEPTOR FAMILY MEMBER"/>
    <property type="match status" value="1"/>
</dbReference>
<evidence type="ECO:0000313" key="11">
    <source>
        <dbReference type="Proteomes" id="UP000014680"/>
    </source>
</evidence>
<feature type="transmembrane region" description="Helical" evidence="8">
    <location>
        <begin position="151"/>
        <end position="178"/>
    </location>
</feature>
<dbReference type="InterPro" id="IPR009011">
    <property type="entry name" value="Man6P_isomerase_rcpt-bd_dom_sf"/>
</dbReference>
<evidence type="ECO:0000256" key="5">
    <source>
        <dbReference type="ARBA" id="ARBA00022989"/>
    </source>
</evidence>
<keyword evidence="3 8" id="KW-0812">Transmembrane</keyword>
<comment type="subcellular location">
    <subcellularLocation>
        <location evidence="1">Endomembrane system</location>
    </subcellularLocation>
</comment>
<keyword evidence="7" id="KW-1015">Disulfide bond</keyword>
<dbReference type="KEGG" id="eiv:EIN_344890"/>
<evidence type="ECO:0000256" key="3">
    <source>
        <dbReference type="ARBA" id="ARBA00022692"/>
    </source>
</evidence>
<dbReference type="Gene3D" id="2.70.130.10">
    <property type="entry name" value="Mannose-6-phosphate receptor binding domain"/>
    <property type="match status" value="1"/>
</dbReference>
<accession>A0A0A1U3F0</accession>
<dbReference type="GeneID" id="14887506"/>
<evidence type="ECO:0000256" key="6">
    <source>
        <dbReference type="ARBA" id="ARBA00023136"/>
    </source>
</evidence>
<dbReference type="InterPro" id="IPR044865">
    <property type="entry name" value="MRH_dom"/>
</dbReference>
<evidence type="ECO:0000313" key="10">
    <source>
        <dbReference type="EMBL" id="ELP88529.1"/>
    </source>
</evidence>
<keyword evidence="2" id="KW-0813">Transport</keyword>
<name>A0A0A1U3F0_ENTIV</name>
<organism evidence="10 11">
    <name type="scientific">Entamoeba invadens IP1</name>
    <dbReference type="NCBI Taxonomy" id="370355"/>
    <lineage>
        <taxon>Eukaryota</taxon>
        <taxon>Amoebozoa</taxon>
        <taxon>Evosea</taxon>
        <taxon>Archamoebae</taxon>
        <taxon>Mastigamoebida</taxon>
        <taxon>Entamoebidae</taxon>
        <taxon>Entamoeba</taxon>
    </lineage>
</organism>
<dbReference type="OrthoDB" id="28433at2759"/>
<dbReference type="PANTHER" id="PTHR15071:SF0">
    <property type="entry name" value="MANNOSE 6-PHOSPHATE RECEPTOR-LIKE PROTEIN 1"/>
    <property type="match status" value="1"/>
</dbReference>
<evidence type="ECO:0000256" key="7">
    <source>
        <dbReference type="ARBA" id="ARBA00023157"/>
    </source>
</evidence>
<keyword evidence="11" id="KW-1185">Reference proteome</keyword>
<dbReference type="SUPFAM" id="SSF50911">
    <property type="entry name" value="Mannose 6-phosphate receptor domain"/>
    <property type="match status" value="1"/>
</dbReference>
<gene>
    <name evidence="10" type="ORF">EIN_344890</name>
</gene>
<dbReference type="PROSITE" id="PS51914">
    <property type="entry name" value="MRH"/>
    <property type="match status" value="1"/>
</dbReference>
<dbReference type="EMBL" id="KB206755">
    <property type="protein sequence ID" value="ELP88529.1"/>
    <property type="molecule type" value="Genomic_DNA"/>
</dbReference>
<evidence type="ECO:0000259" key="9">
    <source>
        <dbReference type="PROSITE" id="PS51914"/>
    </source>
</evidence>
<evidence type="ECO:0000256" key="8">
    <source>
        <dbReference type="SAM" id="Phobius"/>
    </source>
</evidence>
<keyword evidence="6 8" id="KW-0472">Membrane</keyword>
<proteinExistence type="predicted"/>
<feature type="domain" description="MRH" evidence="9">
    <location>
        <begin position="13"/>
        <end position="139"/>
    </location>
</feature>
<dbReference type="Proteomes" id="UP000014680">
    <property type="component" value="Unassembled WGS sequence"/>
</dbReference>
<keyword evidence="4" id="KW-0732">Signal</keyword>
<sequence length="210" mass="23041">MLVLSLLFVSVFADCKIRGVDYSKLTRKSNDPYHISFPEFEAKFNVCGDVDGLGNAATGSSGAKVYSLGLVQKQEAITDNNGNGFKYTGGDTCKAGFKWSSTVYLECQDIPEDKYEVMNLVVDKCYVEFKIKGPGACASDEVPKEKLATMWIVFICIVCLLAIIFAVFGIWCLINFLVGRRGAAILPLYAIIHKPNELPVSGEGEKKNLI</sequence>
<evidence type="ECO:0000256" key="4">
    <source>
        <dbReference type="ARBA" id="ARBA00022729"/>
    </source>
</evidence>